<accession>A0A3G5AC00</accession>
<proteinExistence type="predicted"/>
<protein>
    <submittedName>
        <fullName evidence="1">Uncharacterized protein</fullName>
    </submittedName>
</protein>
<dbReference type="EMBL" id="MK072418">
    <property type="protein sequence ID" value="AYV84730.1"/>
    <property type="molecule type" value="Genomic_DNA"/>
</dbReference>
<reference evidence="1" key="1">
    <citation type="submission" date="2018-10" db="EMBL/GenBank/DDBJ databases">
        <title>Hidden diversity of soil giant viruses.</title>
        <authorList>
            <person name="Schulz F."/>
            <person name="Alteio L."/>
            <person name="Goudeau D."/>
            <person name="Ryan E.M."/>
            <person name="Malmstrom R.R."/>
            <person name="Blanchard J."/>
            <person name="Woyke T."/>
        </authorList>
    </citation>
    <scope>NUCLEOTIDE SEQUENCE</scope>
    <source>
        <strain evidence="1">HYV1</strain>
    </source>
</reference>
<sequence>MSLLKDAIVYKFNFIRGKFEIVYQCVISDRESVK</sequence>
<organism evidence="1">
    <name type="scientific">Hyperionvirus sp</name>
    <dbReference type="NCBI Taxonomy" id="2487770"/>
    <lineage>
        <taxon>Viruses</taxon>
        <taxon>Varidnaviria</taxon>
        <taxon>Bamfordvirae</taxon>
        <taxon>Nucleocytoviricota</taxon>
        <taxon>Megaviricetes</taxon>
        <taxon>Imitervirales</taxon>
        <taxon>Mimiviridae</taxon>
        <taxon>Klosneuvirinae</taxon>
    </lineage>
</organism>
<gene>
    <name evidence="1" type="ORF">Hyperionvirus36_7</name>
</gene>
<evidence type="ECO:0000313" key="1">
    <source>
        <dbReference type="EMBL" id="AYV84730.1"/>
    </source>
</evidence>
<name>A0A3G5AC00_9VIRU</name>